<evidence type="ECO:0000256" key="1">
    <source>
        <dbReference type="SAM" id="MobiDB-lite"/>
    </source>
</evidence>
<gene>
    <name evidence="3" type="primary">Cnig_chr_I.g3704</name>
    <name evidence="3" type="ORF">B9Z55_003704</name>
</gene>
<keyword evidence="4" id="KW-1185">Reference proteome</keyword>
<proteinExistence type="predicted"/>
<dbReference type="Proteomes" id="UP000230233">
    <property type="component" value="Chromosome I"/>
</dbReference>
<comment type="caution">
    <text evidence="3">The sequence shown here is derived from an EMBL/GenBank/DDBJ whole genome shotgun (WGS) entry which is preliminary data.</text>
</comment>
<evidence type="ECO:0000313" key="4">
    <source>
        <dbReference type="Proteomes" id="UP000230233"/>
    </source>
</evidence>
<dbReference type="AlphaFoldDB" id="A0A2G5VRL5"/>
<dbReference type="OrthoDB" id="5910645at2759"/>
<evidence type="ECO:0000259" key="2">
    <source>
        <dbReference type="PROSITE" id="PS50181"/>
    </source>
</evidence>
<feature type="compositionally biased region" description="Acidic residues" evidence="1">
    <location>
        <begin position="329"/>
        <end position="359"/>
    </location>
</feature>
<dbReference type="PANTHER" id="PTHR21503:SF52">
    <property type="entry name" value="F-BOX DOMAIN-CONTAINING PROTEIN"/>
    <property type="match status" value="1"/>
</dbReference>
<feature type="region of interest" description="Disordered" evidence="1">
    <location>
        <begin position="325"/>
        <end position="365"/>
    </location>
</feature>
<dbReference type="Pfam" id="PF07735">
    <property type="entry name" value="FBA_2"/>
    <property type="match status" value="1"/>
</dbReference>
<evidence type="ECO:0000313" key="3">
    <source>
        <dbReference type="EMBL" id="PIC54459.1"/>
    </source>
</evidence>
<dbReference type="Pfam" id="PF00646">
    <property type="entry name" value="F-box"/>
    <property type="match status" value="1"/>
</dbReference>
<feature type="domain" description="F-box" evidence="2">
    <location>
        <begin position="2"/>
        <end position="50"/>
    </location>
</feature>
<dbReference type="PANTHER" id="PTHR21503">
    <property type="entry name" value="F-BOX-CONTAINING HYPOTHETICAL PROTEIN C.ELEGANS"/>
    <property type="match status" value="1"/>
</dbReference>
<dbReference type="EMBL" id="PDUG01000001">
    <property type="protein sequence ID" value="PIC54459.1"/>
    <property type="molecule type" value="Genomic_DNA"/>
</dbReference>
<dbReference type="InterPro" id="IPR001810">
    <property type="entry name" value="F-box_dom"/>
</dbReference>
<dbReference type="InterPro" id="IPR012885">
    <property type="entry name" value="F-box_Sdz-33"/>
</dbReference>
<dbReference type="PROSITE" id="PS50181">
    <property type="entry name" value="FBOX"/>
    <property type="match status" value="1"/>
</dbReference>
<protein>
    <recommendedName>
        <fullName evidence="2">F-box domain-containing protein</fullName>
    </recommendedName>
</protein>
<reference evidence="4" key="1">
    <citation type="submission" date="2017-10" db="EMBL/GenBank/DDBJ databases">
        <title>Rapid genome shrinkage in a self-fertile nematode reveals novel sperm competition proteins.</title>
        <authorList>
            <person name="Yin D."/>
            <person name="Schwarz E.M."/>
            <person name="Thomas C.G."/>
            <person name="Felde R.L."/>
            <person name="Korf I.F."/>
            <person name="Cutter A.D."/>
            <person name="Schartner C.M."/>
            <person name="Ralston E.J."/>
            <person name="Meyer B.J."/>
            <person name="Haag E.S."/>
        </authorList>
    </citation>
    <scope>NUCLEOTIDE SEQUENCE [LARGE SCALE GENOMIC DNA]</scope>
    <source>
        <strain evidence="4">JU1422</strain>
    </source>
</reference>
<accession>A0A2G5VRL5</accession>
<name>A0A2G5VRL5_9PELO</name>
<sequence>MPIALLKFPTDLLRDVFKQCNPFELYCLSKCSKRARNSVKSGGKMNWKISYWGSKEIGICGDGWNYFFEANEEPENYFKRWQLSHKYMSIEFPNGGGVELFIYLIDTLGICIVRKLLVQFVERFDNISKVAKVLMERDMEIEILSIGFFQDVQVLANFMPLINQMRITKEFELGRKFPPDFHYQLVNYPSYIQIIYAFWFDINQLLSCTSTRIVLGDSVLSNQDLNVFFRKWKTAGAFPNLQCLIIMSENIDNKSAILDMVPPITTVENPRKQVSIQFGGDQNDEVMTYDAVQIFKEDGTEAWLKVELGTFRKLEFLVCNPDNTKVEDIELSDEEEEFEDEEVDDEGSDGEEPDNEGADDEKSNE</sequence>
<organism evidence="3 4">
    <name type="scientific">Caenorhabditis nigoni</name>
    <dbReference type="NCBI Taxonomy" id="1611254"/>
    <lineage>
        <taxon>Eukaryota</taxon>
        <taxon>Metazoa</taxon>
        <taxon>Ecdysozoa</taxon>
        <taxon>Nematoda</taxon>
        <taxon>Chromadorea</taxon>
        <taxon>Rhabditida</taxon>
        <taxon>Rhabditina</taxon>
        <taxon>Rhabditomorpha</taxon>
        <taxon>Rhabditoidea</taxon>
        <taxon>Rhabditidae</taxon>
        <taxon>Peloderinae</taxon>
        <taxon>Caenorhabditis</taxon>
    </lineage>
</organism>